<dbReference type="EMBL" id="VMNX01000275">
    <property type="protein sequence ID" value="MPY54434.1"/>
    <property type="molecule type" value="Genomic_DNA"/>
</dbReference>
<keyword evidence="6 8" id="KW-1133">Transmembrane helix</keyword>
<dbReference type="Proteomes" id="UP000373149">
    <property type="component" value="Unassembled WGS sequence"/>
</dbReference>
<organism evidence="9 10">
    <name type="scientific">Streptomyces acidicola</name>
    <dbReference type="NCBI Taxonomy" id="2596892"/>
    <lineage>
        <taxon>Bacteria</taxon>
        <taxon>Bacillati</taxon>
        <taxon>Actinomycetota</taxon>
        <taxon>Actinomycetes</taxon>
        <taxon>Kitasatosporales</taxon>
        <taxon>Streptomycetaceae</taxon>
        <taxon>Streptomyces</taxon>
    </lineage>
</organism>
<evidence type="ECO:0000256" key="6">
    <source>
        <dbReference type="ARBA" id="ARBA00022989"/>
    </source>
</evidence>
<dbReference type="AlphaFoldDB" id="A0A5N8X5Q1"/>
<evidence type="ECO:0000313" key="9">
    <source>
        <dbReference type="EMBL" id="MPY54434.1"/>
    </source>
</evidence>
<reference evidence="9 10" key="1">
    <citation type="submission" date="2019-09" db="EMBL/GenBank/DDBJ databases">
        <authorList>
            <person name="Duangmal K."/>
            <person name="Teo W.F.A."/>
            <person name="Lipun K."/>
        </authorList>
    </citation>
    <scope>NUCLEOTIDE SEQUENCE [LARGE SCALE GENOMIC DNA]</scope>
    <source>
        <strain evidence="9 10">K1PN6</strain>
    </source>
</reference>
<keyword evidence="7 8" id="KW-0472">Membrane</keyword>
<feature type="transmembrane region" description="Helical" evidence="8">
    <location>
        <begin position="173"/>
        <end position="191"/>
    </location>
</feature>
<gene>
    <name evidence="9" type="ORF">FPZ41_40120</name>
</gene>
<evidence type="ECO:0000256" key="4">
    <source>
        <dbReference type="ARBA" id="ARBA00022475"/>
    </source>
</evidence>
<comment type="subcellular location">
    <subcellularLocation>
        <location evidence="1">Cell membrane</location>
        <topology evidence="1">Multi-pass membrane protein</topology>
    </subcellularLocation>
</comment>
<evidence type="ECO:0000313" key="10">
    <source>
        <dbReference type="Proteomes" id="UP000373149"/>
    </source>
</evidence>
<feature type="transmembrane region" description="Helical" evidence="8">
    <location>
        <begin position="50"/>
        <end position="69"/>
    </location>
</feature>
<comment type="similarity">
    <text evidence="2">Belongs to the AzlC family.</text>
</comment>
<dbReference type="PANTHER" id="PTHR34979:SF1">
    <property type="entry name" value="INNER MEMBRANE PROTEIN YGAZ"/>
    <property type="match status" value="1"/>
</dbReference>
<evidence type="ECO:0000256" key="3">
    <source>
        <dbReference type="ARBA" id="ARBA00022448"/>
    </source>
</evidence>
<name>A0A5N8X5Q1_9ACTN</name>
<protein>
    <submittedName>
        <fullName evidence="9">AzlC family ABC transporter permease</fullName>
    </submittedName>
</protein>
<evidence type="ECO:0000256" key="5">
    <source>
        <dbReference type="ARBA" id="ARBA00022692"/>
    </source>
</evidence>
<keyword evidence="10" id="KW-1185">Reference proteome</keyword>
<feature type="transmembrane region" description="Helical" evidence="8">
    <location>
        <begin position="222"/>
        <end position="253"/>
    </location>
</feature>
<accession>A0A5N8X5Q1</accession>
<keyword evidence="4" id="KW-1003">Cell membrane</keyword>
<comment type="caution">
    <text evidence="9">The sequence shown here is derived from an EMBL/GenBank/DDBJ whole genome shotgun (WGS) entry which is preliminary data.</text>
</comment>
<keyword evidence="5 8" id="KW-0812">Transmembrane</keyword>
<dbReference type="InterPro" id="IPR011606">
    <property type="entry name" value="Brnchd-chn_aa_trnsp_permease"/>
</dbReference>
<evidence type="ECO:0000256" key="1">
    <source>
        <dbReference type="ARBA" id="ARBA00004651"/>
    </source>
</evidence>
<dbReference type="PANTHER" id="PTHR34979">
    <property type="entry name" value="INNER MEMBRANE PROTEIN YGAZ"/>
    <property type="match status" value="1"/>
</dbReference>
<dbReference type="GO" id="GO:1903785">
    <property type="term" value="P:L-valine transmembrane transport"/>
    <property type="evidence" value="ECO:0007669"/>
    <property type="project" value="TreeGrafter"/>
</dbReference>
<evidence type="ECO:0000256" key="8">
    <source>
        <dbReference type="SAM" id="Phobius"/>
    </source>
</evidence>
<dbReference type="Pfam" id="PF03591">
    <property type="entry name" value="AzlC"/>
    <property type="match status" value="1"/>
</dbReference>
<evidence type="ECO:0000256" key="7">
    <source>
        <dbReference type="ARBA" id="ARBA00023136"/>
    </source>
</evidence>
<keyword evidence="3" id="KW-0813">Transport</keyword>
<sequence length="269" mass="28253">MSCLSRDDGPVEHDILRRAANPATSATPATPLAPDVANRRTRMTQGVRDSFSAGLGIFPLGIALGLLIVQAGLPWWLAPALSLAAFAGSLELLLVGMMATVTPLAAVALTVLVVNFRHVFYAFSFPLHLVKHPLGKAYAVYAMIDEAYAVNASLPEHERSAARLLAMQIACEIYWVGGGMAGVALGAALPAPVKGLEFALCALFTVLTLDAFRSRAELPSLLLAGVSVTVALVLTPGAAMFTALLLFVGLLLLRHTVTARRTAQEAADA</sequence>
<feature type="transmembrane region" description="Helical" evidence="8">
    <location>
        <begin position="101"/>
        <end position="123"/>
    </location>
</feature>
<proteinExistence type="inferred from homology"/>
<evidence type="ECO:0000256" key="2">
    <source>
        <dbReference type="ARBA" id="ARBA00010735"/>
    </source>
</evidence>
<dbReference type="GO" id="GO:0005886">
    <property type="term" value="C:plasma membrane"/>
    <property type="evidence" value="ECO:0007669"/>
    <property type="project" value="UniProtKB-SubCell"/>
</dbReference>